<protein>
    <submittedName>
        <fullName evidence="2">Uncharacterized protein</fullName>
    </submittedName>
</protein>
<comment type="caution">
    <text evidence="2">The sequence shown here is derived from an EMBL/GenBank/DDBJ whole genome shotgun (WGS) entry which is preliminary data.</text>
</comment>
<organism evidence="2 3">
    <name type="scientific">Meloidogyne graminicola</name>
    <dbReference type="NCBI Taxonomy" id="189291"/>
    <lineage>
        <taxon>Eukaryota</taxon>
        <taxon>Metazoa</taxon>
        <taxon>Ecdysozoa</taxon>
        <taxon>Nematoda</taxon>
        <taxon>Chromadorea</taxon>
        <taxon>Rhabditida</taxon>
        <taxon>Tylenchina</taxon>
        <taxon>Tylenchomorpha</taxon>
        <taxon>Tylenchoidea</taxon>
        <taxon>Meloidogynidae</taxon>
        <taxon>Meloidogyninae</taxon>
        <taxon>Meloidogyne</taxon>
    </lineage>
</organism>
<keyword evidence="3" id="KW-1185">Reference proteome</keyword>
<evidence type="ECO:0000256" key="1">
    <source>
        <dbReference type="SAM" id="Phobius"/>
    </source>
</evidence>
<dbReference type="AlphaFoldDB" id="A0A8S9ZS22"/>
<keyword evidence="1" id="KW-1133">Transmembrane helix</keyword>
<accession>A0A8S9ZS22</accession>
<keyword evidence="1" id="KW-0812">Transmembrane</keyword>
<reference evidence="2" key="1">
    <citation type="journal article" date="2020" name="Ecol. Evol.">
        <title>Genome structure and content of the rice root-knot nematode (Meloidogyne graminicola).</title>
        <authorList>
            <person name="Phan N.T."/>
            <person name="Danchin E.G.J."/>
            <person name="Klopp C."/>
            <person name="Perfus-Barbeoch L."/>
            <person name="Kozlowski D.K."/>
            <person name="Koutsovoulos G.D."/>
            <person name="Lopez-Roques C."/>
            <person name="Bouchez O."/>
            <person name="Zahm M."/>
            <person name="Besnard G."/>
            <person name="Bellafiore S."/>
        </authorList>
    </citation>
    <scope>NUCLEOTIDE SEQUENCE</scope>
    <source>
        <strain evidence="2">VN-18</strain>
    </source>
</reference>
<feature type="transmembrane region" description="Helical" evidence="1">
    <location>
        <begin position="137"/>
        <end position="157"/>
    </location>
</feature>
<dbReference type="OrthoDB" id="5794662at2759"/>
<evidence type="ECO:0000313" key="3">
    <source>
        <dbReference type="Proteomes" id="UP000605970"/>
    </source>
</evidence>
<gene>
    <name evidence="2" type="ORF">Mgra_00004491</name>
</gene>
<dbReference type="Proteomes" id="UP000605970">
    <property type="component" value="Unassembled WGS sequence"/>
</dbReference>
<proteinExistence type="predicted"/>
<evidence type="ECO:0000313" key="2">
    <source>
        <dbReference type="EMBL" id="KAF7636042.1"/>
    </source>
</evidence>
<keyword evidence="1" id="KW-0472">Membrane</keyword>
<dbReference type="EMBL" id="JABEBT010000034">
    <property type="protein sequence ID" value="KAF7636042.1"/>
    <property type="molecule type" value="Genomic_DNA"/>
</dbReference>
<sequence length="162" mass="19020">MRQKSYVLAQAIFERKDILFGSSENVYKPLALKKKEIAWEEVRMEMIEEGFLNFGRKSWRDVRNHDWQYLRRSALSKYEHNQKSGVEEIPYNEVFVDIVVFDIIGNEFHSSAQFDTTNSSLPSAFNLFRNTDEWMRVFCFSVILGALIEFAGLPSIFAKIFI</sequence>
<name>A0A8S9ZS22_9BILA</name>